<feature type="non-terminal residue" evidence="2">
    <location>
        <position position="1"/>
    </location>
</feature>
<dbReference type="RefSeq" id="WP_008382490.1">
    <property type="nucleotide sequence ID" value="NZ_BAOP01000095.1"/>
</dbReference>
<gene>
    <name evidence="2" type="ORF">GM1_095_00010</name>
</gene>
<name>M3TKV5_GORML</name>
<dbReference type="STRING" id="410332.SAMN04488550_0008"/>
<dbReference type="Proteomes" id="UP000035009">
    <property type="component" value="Unassembled WGS sequence"/>
</dbReference>
<keyword evidence="3" id="KW-1185">Reference proteome</keyword>
<evidence type="ECO:0000256" key="1">
    <source>
        <dbReference type="SAM" id="MobiDB-lite"/>
    </source>
</evidence>
<feature type="compositionally biased region" description="Low complexity" evidence="1">
    <location>
        <begin position="33"/>
        <end position="42"/>
    </location>
</feature>
<evidence type="ECO:0000313" key="3">
    <source>
        <dbReference type="Proteomes" id="UP000035009"/>
    </source>
</evidence>
<reference evidence="2 3" key="1">
    <citation type="submission" date="2013-02" db="EMBL/GenBank/DDBJ databases">
        <title>Whole genome shotgun sequence of Gordonia malaquae NBRC 108250.</title>
        <authorList>
            <person name="Yoshida I."/>
            <person name="Hosoyama A."/>
            <person name="Tsuchikane K."/>
            <person name="Ando Y."/>
            <person name="Baba S."/>
            <person name="Ohji S."/>
            <person name="Hamada M."/>
            <person name="Tamura T."/>
            <person name="Yamazoe A."/>
            <person name="Yamazaki S."/>
            <person name="Fujita N."/>
        </authorList>
    </citation>
    <scope>NUCLEOTIDE SEQUENCE [LARGE SCALE GENOMIC DNA]</scope>
    <source>
        <strain evidence="2 3">NBRC 108250</strain>
    </source>
</reference>
<dbReference type="AlphaFoldDB" id="M3TKV5"/>
<proteinExistence type="predicted"/>
<dbReference type="EMBL" id="BAOP01000095">
    <property type="protein sequence ID" value="GAC82121.1"/>
    <property type="molecule type" value="Genomic_DNA"/>
</dbReference>
<accession>M3TKV5</accession>
<comment type="caution">
    <text evidence="2">The sequence shown here is derived from an EMBL/GenBank/DDBJ whole genome shotgun (WGS) entry which is preliminary data.</text>
</comment>
<protein>
    <submittedName>
        <fullName evidence="2">Uncharacterized protein</fullName>
    </submittedName>
</protein>
<feature type="region of interest" description="Disordered" evidence="1">
    <location>
        <begin position="1"/>
        <end position="58"/>
    </location>
</feature>
<organism evidence="2 3">
    <name type="scientific">Gordonia malaquae NBRC 108250</name>
    <dbReference type="NCBI Taxonomy" id="1223542"/>
    <lineage>
        <taxon>Bacteria</taxon>
        <taxon>Bacillati</taxon>
        <taxon>Actinomycetota</taxon>
        <taxon>Actinomycetes</taxon>
        <taxon>Mycobacteriales</taxon>
        <taxon>Gordoniaceae</taxon>
        <taxon>Gordonia</taxon>
    </lineage>
</organism>
<evidence type="ECO:0000313" key="2">
    <source>
        <dbReference type="EMBL" id="GAC82121.1"/>
    </source>
</evidence>
<sequence>LSSETSQSVSETSSKEGTAGVESRGVNVGGTLGSSTTTDSGSVKGMNTTGSWTAPDDLKPGEEIAYYQIWELWTYDVVSERDGVYTSYPAYQWVPTTSTLPVRGPIGSHLQWKG</sequence>
<feature type="compositionally biased region" description="Low complexity" evidence="1">
    <location>
        <begin position="1"/>
        <end position="12"/>
    </location>
</feature>